<dbReference type="InterPro" id="IPR000073">
    <property type="entry name" value="AB_hydrolase_1"/>
</dbReference>
<feature type="domain" description="AB hydrolase-1" evidence="1">
    <location>
        <begin position="26"/>
        <end position="245"/>
    </location>
</feature>
<reference evidence="2" key="1">
    <citation type="submission" date="2020-10" db="EMBL/GenBank/DDBJ databases">
        <authorList>
            <person name="Gilroy R."/>
        </authorList>
    </citation>
    <scope>NUCLEOTIDE SEQUENCE</scope>
    <source>
        <strain evidence="2">ChiGjej1B1-24693</strain>
    </source>
</reference>
<evidence type="ECO:0000259" key="1">
    <source>
        <dbReference type="Pfam" id="PF12697"/>
    </source>
</evidence>
<reference evidence="2" key="2">
    <citation type="journal article" date="2021" name="PeerJ">
        <title>Extensive microbial diversity within the chicken gut microbiome revealed by metagenomics and culture.</title>
        <authorList>
            <person name="Gilroy R."/>
            <person name="Ravi A."/>
            <person name="Getino M."/>
            <person name="Pursley I."/>
            <person name="Horton D.L."/>
            <person name="Alikhan N.F."/>
            <person name="Baker D."/>
            <person name="Gharbi K."/>
            <person name="Hall N."/>
            <person name="Watson M."/>
            <person name="Adriaenssens E.M."/>
            <person name="Foster-Nyarko E."/>
            <person name="Jarju S."/>
            <person name="Secka A."/>
            <person name="Antonio M."/>
            <person name="Oren A."/>
            <person name="Chaudhuri R.R."/>
            <person name="La Ragione R."/>
            <person name="Hildebrand F."/>
            <person name="Pallen M.J."/>
        </authorList>
    </citation>
    <scope>NUCLEOTIDE SEQUENCE</scope>
    <source>
        <strain evidence="2">ChiGjej1B1-24693</strain>
    </source>
</reference>
<gene>
    <name evidence="2" type="ORF">IAA98_11950</name>
</gene>
<comment type="caution">
    <text evidence="2">The sequence shown here is derived from an EMBL/GenBank/DDBJ whole genome shotgun (WGS) entry which is preliminary data.</text>
</comment>
<evidence type="ECO:0000313" key="2">
    <source>
        <dbReference type="EMBL" id="HIT76289.1"/>
    </source>
</evidence>
<dbReference type="PANTHER" id="PTHR43798:SF33">
    <property type="entry name" value="HYDROLASE, PUTATIVE (AFU_ORTHOLOGUE AFUA_2G14860)-RELATED"/>
    <property type="match status" value="1"/>
</dbReference>
<dbReference type="EMBL" id="DVLP01000352">
    <property type="protein sequence ID" value="HIT76289.1"/>
    <property type="molecule type" value="Genomic_DNA"/>
</dbReference>
<keyword evidence="2" id="KW-0378">Hydrolase</keyword>
<dbReference type="GO" id="GO:0016787">
    <property type="term" value="F:hydrolase activity"/>
    <property type="evidence" value="ECO:0007669"/>
    <property type="project" value="UniProtKB-KW"/>
</dbReference>
<dbReference type="Pfam" id="PF12697">
    <property type="entry name" value="Abhydrolase_6"/>
    <property type="match status" value="1"/>
</dbReference>
<accession>A0A9D1GZD7</accession>
<dbReference type="InterPro" id="IPR050266">
    <property type="entry name" value="AB_hydrolase_sf"/>
</dbReference>
<dbReference type="SUPFAM" id="SSF53474">
    <property type="entry name" value="alpha/beta-Hydrolases"/>
    <property type="match status" value="1"/>
</dbReference>
<evidence type="ECO:0000313" key="3">
    <source>
        <dbReference type="Proteomes" id="UP000886842"/>
    </source>
</evidence>
<dbReference type="GO" id="GO:0016020">
    <property type="term" value="C:membrane"/>
    <property type="evidence" value="ECO:0007669"/>
    <property type="project" value="TreeGrafter"/>
</dbReference>
<dbReference type="PANTHER" id="PTHR43798">
    <property type="entry name" value="MONOACYLGLYCEROL LIPASE"/>
    <property type="match status" value="1"/>
</dbReference>
<dbReference type="Gene3D" id="3.40.50.1820">
    <property type="entry name" value="alpha/beta hydrolase"/>
    <property type="match status" value="1"/>
</dbReference>
<name>A0A9D1GZD7_9ACTN</name>
<organism evidence="2 3">
    <name type="scientific">Candidatus Avipropionibacterium avicola</name>
    <dbReference type="NCBI Taxonomy" id="2840701"/>
    <lineage>
        <taxon>Bacteria</taxon>
        <taxon>Bacillati</taxon>
        <taxon>Actinomycetota</taxon>
        <taxon>Actinomycetes</taxon>
        <taxon>Propionibacteriales</taxon>
        <taxon>Propionibacteriaceae</taxon>
        <taxon>Propionibacteriaceae incertae sedis</taxon>
        <taxon>Candidatus Avipropionibacterium</taxon>
    </lineage>
</organism>
<protein>
    <submittedName>
        <fullName evidence="2">Alpha/beta hydrolase</fullName>
    </submittedName>
</protein>
<proteinExistence type="predicted"/>
<dbReference type="AlphaFoldDB" id="A0A9D1GZD7"/>
<sequence>MRSRLIEREGVPLHGLWRSGDDGVPIIVVPGAMAAAESYRPVVEAIERPEPVLVLDRRGRADSGPQPQSYSVATEVADLRQWIDHLGGPVVVFGWSYGATIALELAGQDDRIAQVIGYEPVLAPFGADLLPALRKADADTRVEIINRDLSRVPAQEVAALRQSPVWPSLCRLAEPALGELEAINAFEPGPGWADLAPELIVGDLSLGVEPYGPGFDRAAARLPRARTTILPGQGHLAHLDDPAALGRLVTGLLD</sequence>
<dbReference type="Proteomes" id="UP000886842">
    <property type="component" value="Unassembled WGS sequence"/>
</dbReference>
<dbReference type="InterPro" id="IPR029058">
    <property type="entry name" value="AB_hydrolase_fold"/>
</dbReference>